<keyword evidence="4 9" id="KW-0238">DNA-binding</keyword>
<evidence type="ECO:0000313" key="11">
    <source>
        <dbReference type="EMBL" id="SOE49497.1"/>
    </source>
</evidence>
<dbReference type="RefSeq" id="WP_067750952.1">
    <property type="nucleotide sequence ID" value="NZ_LT907988.1"/>
</dbReference>
<evidence type="ECO:0000313" key="12">
    <source>
        <dbReference type="Proteomes" id="UP000078558"/>
    </source>
</evidence>
<keyword evidence="1 9" id="KW-0963">Cytoplasm</keyword>
<comment type="subcellular location">
    <subcellularLocation>
        <location evidence="9">Cytoplasm</location>
    </subcellularLocation>
</comment>
<dbReference type="Proteomes" id="UP000078558">
    <property type="component" value="Chromosome I"/>
</dbReference>
<evidence type="ECO:0000256" key="4">
    <source>
        <dbReference type="ARBA" id="ARBA00023125"/>
    </source>
</evidence>
<evidence type="ECO:0000256" key="3">
    <source>
        <dbReference type="ARBA" id="ARBA00023015"/>
    </source>
</evidence>
<dbReference type="GO" id="GO:0045893">
    <property type="term" value="P:positive regulation of DNA-templated transcription"/>
    <property type="evidence" value="ECO:0007669"/>
    <property type="project" value="InterPro"/>
</dbReference>
<comment type="subunit">
    <text evidence="9">Homodimer; disulfide-linked. Forms a heterohexamer composed of two FlhC and four FlhD subunits. Each FlhC binds a FlhD dimer, forming a heterotrimer, and a hexamer assembles by dimerization of two heterotrimers.</text>
</comment>
<keyword evidence="7 9" id="KW-0804">Transcription</keyword>
<evidence type="ECO:0000256" key="8">
    <source>
        <dbReference type="ARBA" id="ARBA00025431"/>
    </source>
</evidence>
<dbReference type="STRING" id="1851544.ODI_01683"/>
<dbReference type="HAMAP" id="MF_00725">
    <property type="entry name" value="FlhD"/>
    <property type="match status" value="1"/>
</dbReference>
<dbReference type="GO" id="GO:0044780">
    <property type="term" value="P:bacterial-type flagellum assembly"/>
    <property type="evidence" value="ECO:0007669"/>
    <property type="project" value="InterPro"/>
</dbReference>
<protein>
    <recommendedName>
        <fullName evidence="9">Flagellar transcriptional regulator FlhD</fullName>
    </recommendedName>
</protein>
<keyword evidence="6 9" id="KW-0010">Activator</keyword>
<dbReference type="GO" id="GO:0005737">
    <property type="term" value="C:cytoplasm"/>
    <property type="evidence" value="ECO:0007669"/>
    <property type="project" value="UniProtKB-SubCell"/>
</dbReference>
<sequence length="107" mass="11815">MKMAENALLSDIREVNLSYLLLAQRMLRDDYSAAIFRLGFSNEVADIMMRLSPAQLVKLAGSSSLLCRFRFDDYSLLSALTHDVLGGALQQAHATILLAKQPVEALS</sequence>
<keyword evidence="12" id="KW-1185">Reference proteome</keyword>
<dbReference type="InterPro" id="IPR023559">
    <property type="entry name" value="Flagellar_FlhD"/>
</dbReference>
<dbReference type="InterPro" id="IPR036194">
    <property type="entry name" value="FlhD_sf"/>
</dbReference>
<dbReference type="Pfam" id="PF05247">
    <property type="entry name" value="FlhD"/>
    <property type="match status" value="1"/>
</dbReference>
<keyword evidence="10" id="KW-0282">Flagellum</keyword>
<evidence type="ECO:0000256" key="7">
    <source>
        <dbReference type="ARBA" id="ARBA00023163"/>
    </source>
</evidence>
<dbReference type="GO" id="GO:1902208">
    <property type="term" value="P:regulation of bacterial-type flagellum assembly"/>
    <property type="evidence" value="ECO:0007669"/>
    <property type="project" value="UniProtKB-UniRule"/>
</dbReference>
<comment type="domain">
    <text evidence="9">The C-terminal region contains a putative helix-turn-helix (HTH) motif, suggesting that this region may bind DNA.</text>
</comment>
<evidence type="ECO:0000256" key="9">
    <source>
        <dbReference type="HAMAP-Rule" id="MF_00725"/>
    </source>
</evidence>
<dbReference type="EMBL" id="LT907988">
    <property type="protein sequence ID" value="SOE49497.1"/>
    <property type="molecule type" value="Genomic_DNA"/>
</dbReference>
<dbReference type="AlphaFoldDB" id="A0A1C3JZ83"/>
<evidence type="ECO:0000256" key="1">
    <source>
        <dbReference type="ARBA" id="ARBA00022490"/>
    </source>
</evidence>
<keyword evidence="3 9" id="KW-0805">Transcription regulation</keyword>
<evidence type="ECO:0000313" key="10">
    <source>
        <dbReference type="EMBL" id="SBT24563.1"/>
    </source>
</evidence>
<dbReference type="GO" id="GO:0003677">
    <property type="term" value="F:DNA binding"/>
    <property type="evidence" value="ECO:0007669"/>
    <property type="project" value="UniProtKB-UniRule"/>
</dbReference>
<gene>
    <name evidence="9" type="primary">flhD</name>
    <name evidence="10" type="ORF">ODI_01683</name>
    <name evidence="11" type="ORF">ODI_R2119</name>
</gene>
<name>A0A1C3JZ83_9BURK</name>
<dbReference type="KEGG" id="odi:ODI_R2119"/>
<organism evidence="10 12">
    <name type="scientific">Orrella dioscoreae</name>
    <dbReference type="NCBI Taxonomy" id="1851544"/>
    <lineage>
        <taxon>Bacteria</taxon>
        <taxon>Pseudomonadati</taxon>
        <taxon>Pseudomonadota</taxon>
        <taxon>Betaproteobacteria</taxon>
        <taxon>Burkholderiales</taxon>
        <taxon>Alcaligenaceae</taxon>
        <taxon>Orrella</taxon>
    </lineage>
</organism>
<feature type="disulfide bond" description="Interchain" evidence="9">
    <location>
        <position position="67"/>
    </location>
</feature>
<evidence type="ECO:0000256" key="6">
    <source>
        <dbReference type="ARBA" id="ARBA00023159"/>
    </source>
</evidence>
<evidence type="ECO:0000256" key="2">
    <source>
        <dbReference type="ARBA" id="ARBA00022795"/>
    </source>
</evidence>
<reference evidence="11 12" key="2">
    <citation type="submission" date="2017-08" db="EMBL/GenBank/DDBJ databases">
        <authorList>
            <person name="de Groot N.N."/>
        </authorList>
    </citation>
    <scope>NUCLEOTIDE SEQUENCE [LARGE SCALE GENOMIC DNA]</scope>
    <source>
        <strain evidence="11">Orrdi1</strain>
    </source>
</reference>
<keyword evidence="10" id="KW-0966">Cell projection</keyword>
<keyword evidence="5 9" id="KW-1015">Disulfide bond</keyword>
<comment type="similarity">
    <text evidence="9">Belongs to the FlhD family.</text>
</comment>
<dbReference type="NCBIfam" id="NF002783">
    <property type="entry name" value="PRK02909.1-1"/>
    <property type="match status" value="1"/>
</dbReference>
<dbReference type="Gene3D" id="1.10.4000.10">
    <property type="entry name" value="Flagellar transcriptional activator FlhD"/>
    <property type="match status" value="1"/>
</dbReference>
<dbReference type="SUPFAM" id="SSF63592">
    <property type="entry name" value="Flagellar transcriptional activator FlhD"/>
    <property type="match status" value="1"/>
</dbReference>
<accession>A0A1C3JZ83</accession>
<dbReference type="EMBL" id="FLRC01000010">
    <property type="protein sequence ID" value="SBT24563.1"/>
    <property type="molecule type" value="Genomic_DNA"/>
</dbReference>
<proteinExistence type="inferred from homology"/>
<keyword evidence="2 9" id="KW-1005">Bacterial flagellum biogenesis</keyword>
<reference evidence="10 12" key="1">
    <citation type="submission" date="2016-06" db="EMBL/GenBank/DDBJ databases">
        <authorList>
            <person name="Kjaerup R.B."/>
            <person name="Dalgaard T.S."/>
            <person name="Juul-Madsen H.R."/>
        </authorList>
    </citation>
    <scope>NUCLEOTIDE SEQUENCE [LARGE SCALE GENOMIC DNA]</scope>
    <source>
        <strain evidence="10">Orrdi1</strain>
    </source>
</reference>
<dbReference type="OrthoDB" id="5298036at2"/>
<evidence type="ECO:0000256" key="5">
    <source>
        <dbReference type="ARBA" id="ARBA00023157"/>
    </source>
</evidence>
<keyword evidence="10" id="KW-0969">Cilium</keyword>
<comment type="function">
    <text evidence="8 9">Functions in complex with FlhC as a master transcriptional regulator that regulates transcription of several flagellar and non-flagellar operons by binding to their promoter region. Activates expression of class 2 flagellar genes, including fliA, which is a flagellum-specific sigma factor that turns on the class 3 genes. Also regulates genes whose products function in a variety of physiological pathways.</text>
</comment>